<dbReference type="InParanoid" id="F4S997"/>
<dbReference type="KEGG" id="mlr:MELLADRAFT_73520"/>
<protein>
    <submittedName>
        <fullName evidence="1">Uncharacterized protein</fullName>
    </submittedName>
</protein>
<name>F4S997_MELLP</name>
<evidence type="ECO:0000313" key="1">
    <source>
        <dbReference type="EMBL" id="EGF98782.1"/>
    </source>
</evidence>
<dbReference type="RefSeq" id="XP_007417929.1">
    <property type="nucleotide sequence ID" value="XM_007417867.1"/>
</dbReference>
<reference evidence="2" key="1">
    <citation type="journal article" date="2011" name="Proc. Natl. Acad. Sci. U.S.A.">
        <title>Obligate biotrophy features unraveled by the genomic analysis of rust fungi.</title>
        <authorList>
            <person name="Duplessis S."/>
            <person name="Cuomo C.A."/>
            <person name="Lin Y.-C."/>
            <person name="Aerts A."/>
            <person name="Tisserant E."/>
            <person name="Veneault-Fourrey C."/>
            <person name="Joly D.L."/>
            <person name="Hacquard S."/>
            <person name="Amselem J."/>
            <person name="Cantarel B.L."/>
            <person name="Chiu R."/>
            <person name="Coutinho P.M."/>
            <person name="Feau N."/>
            <person name="Field M."/>
            <person name="Frey P."/>
            <person name="Gelhaye E."/>
            <person name="Goldberg J."/>
            <person name="Grabherr M.G."/>
            <person name="Kodira C.D."/>
            <person name="Kohler A."/>
            <person name="Kuees U."/>
            <person name="Lindquist E.A."/>
            <person name="Lucas S.M."/>
            <person name="Mago R."/>
            <person name="Mauceli E."/>
            <person name="Morin E."/>
            <person name="Murat C."/>
            <person name="Pangilinan J.L."/>
            <person name="Park R."/>
            <person name="Pearson M."/>
            <person name="Quesneville H."/>
            <person name="Rouhier N."/>
            <person name="Sakthikumar S."/>
            <person name="Salamov A.A."/>
            <person name="Schmutz J."/>
            <person name="Selles B."/>
            <person name="Shapiro H."/>
            <person name="Tanguay P."/>
            <person name="Tuskan G.A."/>
            <person name="Henrissat B."/>
            <person name="Van de Peer Y."/>
            <person name="Rouze P."/>
            <person name="Ellis J.G."/>
            <person name="Dodds P.N."/>
            <person name="Schein J.E."/>
            <person name="Zhong S."/>
            <person name="Hamelin R.C."/>
            <person name="Grigoriev I.V."/>
            <person name="Szabo L.J."/>
            <person name="Martin F."/>
        </authorList>
    </citation>
    <scope>NUCLEOTIDE SEQUENCE [LARGE SCALE GENOMIC DNA]</scope>
    <source>
        <strain evidence="2">98AG31 / pathotype 3-4-7</strain>
    </source>
</reference>
<sequence length="63" mass="7298">MPEEKRREIRLLSRYTGKKAVDLPMLTHPPKLQRRTSREHSLLGIGESLMGSFQSLVETILQH</sequence>
<keyword evidence="2" id="KW-1185">Reference proteome</keyword>
<gene>
    <name evidence="1" type="ORF">MELLADRAFT_73520</name>
</gene>
<accession>F4S997</accession>
<dbReference type="Proteomes" id="UP000001072">
    <property type="component" value="Unassembled WGS sequence"/>
</dbReference>
<dbReference type="VEuPathDB" id="FungiDB:MELLADRAFT_73520"/>
<organism evidence="2">
    <name type="scientific">Melampsora larici-populina (strain 98AG31 / pathotype 3-4-7)</name>
    <name type="common">Poplar leaf rust fungus</name>
    <dbReference type="NCBI Taxonomy" id="747676"/>
    <lineage>
        <taxon>Eukaryota</taxon>
        <taxon>Fungi</taxon>
        <taxon>Dikarya</taxon>
        <taxon>Basidiomycota</taxon>
        <taxon>Pucciniomycotina</taxon>
        <taxon>Pucciniomycetes</taxon>
        <taxon>Pucciniales</taxon>
        <taxon>Melampsoraceae</taxon>
        <taxon>Melampsora</taxon>
    </lineage>
</organism>
<dbReference type="GeneID" id="18932408"/>
<dbReference type="EMBL" id="GL883169">
    <property type="protein sequence ID" value="EGF98782.1"/>
    <property type="molecule type" value="Genomic_DNA"/>
</dbReference>
<dbReference type="AlphaFoldDB" id="F4S997"/>
<proteinExistence type="predicted"/>
<dbReference type="HOGENOM" id="CLU_2886288_0_0_1"/>
<evidence type="ECO:0000313" key="2">
    <source>
        <dbReference type="Proteomes" id="UP000001072"/>
    </source>
</evidence>